<reference evidence="1 2" key="1">
    <citation type="journal article" date="2021" name="Hortic Res">
        <title>Chromosome-scale assembly of the Dendrobium chrysotoxum genome enhances the understanding of orchid evolution.</title>
        <authorList>
            <person name="Zhang Y."/>
            <person name="Zhang G.Q."/>
            <person name="Zhang D."/>
            <person name="Liu X.D."/>
            <person name="Xu X.Y."/>
            <person name="Sun W.H."/>
            <person name="Yu X."/>
            <person name="Zhu X."/>
            <person name="Wang Z.W."/>
            <person name="Zhao X."/>
            <person name="Zhong W.Y."/>
            <person name="Chen H."/>
            <person name="Yin W.L."/>
            <person name="Huang T."/>
            <person name="Niu S.C."/>
            <person name="Liu Z.J."/>
        </authorList>
    </citation>
    <scope>NUCLEOTIDE SEQUENCE [LARGE SCALE GENOMIC DNA]</scope>
    <source>
        <strain evidence="1">Lindl</strain>
    </source>
</reference>
<evidence type="ECO:0008006" key="3">
    <source>
        <dbReference type="Google" id="ProtNLM"/>
    </source>
</evidence>
<sequence length="61" mass="7312">MWSFRLPCSIRRIFLSSWQMTLINLTKWSPLVDIGVKSSVIPIWVSFSQLRPHRFWFSDGR</sequence>
<gene>
    <name evidence="1" type="ORF">IEQ34_010358</name>
</gene>
<comment type="caution">
    <text evidence="1">The sequence shown here is derived from an EMBL/GenBank/DDBJ whole genome shotgun (WGS) entry which is preliminary data.</text>
</comment>
<evidence type="ECO:0000313" key="2">
    <source>
        <dbReference type="Proteomes" id="UP000775213"/>
    </source>
</evidence>
<dbReference type="EMBL" id="JAGFBR010000009">
    <property type="protein sequence ID" value="KAH0462783.1"/>
    <property type="molecule type" value="Genomic_DNA"/>
</dbReference>
<organism evidence="1 2">
    <name type="scientific">Dendrobium chrysotoxum</name>
    <name type="common">Orchid</name>
    <dbReference type="NCBI Taxonomy" id="161865"/>
    <lineage>
        <taxon>Eukaryota</taxon>
        <taxon>Viridiplantae</taxon>
        <taxon>Streptophyta</taxon>
        <taxon>Embryophyta</taxon>
        <taxon>Tracheophyta</taxon>
        <taxon>Spermatophyta</taxon>
        <taxon>Magnoliopsida</taxon>
        <taxon>Liliopsida</taxon>
        <taxon>Asparagales</taxon>
        <taxon>Orchidaceae</taxon>
        <taxon>Epidendroideae</taxon>
        <taxon>Malaxideae</taxon>
        <taxon>Dendrobiinae</taxon>
        <taxon>Dendrobium</taxon>
    </lineage>
</organism>
<proteinExistence type="predicted"/>
<dbReference type="Proteomes" id="UP000775213">
    <property type="component" value="Unassembled WGS sequence"/>
</dbReference>
<dbReference type="AlphaFoldDB" id="A0AAV7H553"/>
<keyword evidence="2" id="KW-1185">Reference proteome</keyword>
<accession>A0AAV7H553</accession>
<protein>
    <recommendedName>
        <fullName evidence="3">DUF4283 domain-containing protein</fullName>
    </recommendedName>
</protein>
<name>A0AAV7H553_DENCH</name>
<evidence type="ECO:0000313" key="1">
    <source>
        <dbReference type="EMBL" id="KAH0462783.1"/>
    </source>
</evidence>